<evidence type="ECO:0000256" key="3">
    <source>
        <dbReference type="ARBA" id="ARBA00022475"/>
    </source>
</evidence>
<keyword evidence="12" id="KW-0829">Tyrosine-protein kinase</keyword>
<evidence type="ECO:0000259" key="17">
    <source>
        <dbReference type="Pfam" id="PF13614"/>
    </source>
</evidence>
<dbReference type="Gene3D" id="3.40.50.300">
    <property type="entry name" value="P-loop containing nucleotide triphosphate hydrolases"/>
    <property type="match status" value="1"/>
</dbReference>
<evidence type="ECO:0000256" key="5">
    <source>
        <dbReference type="ARBA" id="ARBA00022679"/>
    </source>
</evidence>
<gene>
    <name evidence="18" type="ORF">K4G66_04480</name>
</gene>
<dbReference type="InterPro" id="IPR025669">
    <property type="entry name" value="AAA_dom"/>
</dbReference>
<dbReference type="SUPFAM" id="SSF52540">
    <property type="entry name" value="P-loop containing nucleoside triphosphate hydrolases"/>
    <property type="match status" value="1"/>
</dbReference>
<comment type="catalytic activity">
    <reaction evidence="13">
        <text>L-tyrosyl-[protein] + ATP = O-phospho-L-tyrosyl-[protein] + ADP + H(+)</text>
        <dbReference type="Rhea" id="RHEA:10596"/>
        <dbReference type="Rhea" id="RHEA-COMP:10136"/>
        <dbReference type="Rhea" id="RHEA-COMP:20101"/>
        <dbReference type="ChEBI" id="CHEBI:15378"/>
        <dbReference type="ChEBI" id="CHEBI:30616"/>
        <dbReference type="ChEBI" id="CHEBI:46858"/>
        <dbReference type="ChEBI" id="CHEBI:61978"/>
        <dbReference type="ChEBI" id="CHEBI:456216"/>
    </reaction>
</comment>
<feature type="domain" description="Polysaccharide chain length determinant N-terminal" evidence="16">
    <location>
        <begin position="7"/>
        <end position="72"/>
    </location>
</feature>
<accession>A0AA49GPB7</accession>
<dbReference type="InterPro" id="IPR050445">
    <property type="entry name" value="Bact_polysacc_biosynth/exp"/>
</dbReference>
<evidence type="ECO:0000256" key="11">
    <source>
        <dbReference type="ARBA" id="ARBA00023136"/>
    </source>
</evidence>
<keyword evidence="4" id="KW-0997">Cell inner membrane</keyword>
<comment type="similarity">
    <text evidence="2">Belongs to the etk/wzc family.</text>
</comment>
<evidence type="ECO:0000256" key="2">
    <source>
        <dbReference type="ARBA" id="ARBA00008883"/>
    </source>
</evidence>
<keyword evidence="6 15" id="KW-0812">Transmembrane</keyword>
<keyword evidence="8" id="KW-0418">Kinase</keyword>
<evidence type="ECO:0000256" key="8">
    <source>
        <dbReference type="ARBA" id="ARBA00022777"/>
    </source>
</evidence>
<reference evidence="18" key="2">
    <citation type="journal article" date="2024" name="Antonie Van Leeuwenhoek">
        <title>Roseihalotalea indica gen. nov., sp. nov., a halophilic Bacteroidetes from mesopelagic Southwest Indian Ocean with higher carbohydrate metabolic potential.</title>
        <authorList>
            <person name="Chen B."/>
            <person name="Zhang M."/>
            <person name="Lin D."/>
            <person name="Ye J."/>
            <person name="Tang K."/>
        </authorList>
    </citation>
    <scope>NUCLEOTIDE SEQUENCE</scope>
    <source>
        <strain evidence="18">TK19036</strain>
    </source>
</reference>
<dbReference type="InterPro" id="IPR003856">
    <property type="entry name" value="LPS_length_determ_N"/>
</dbReference>
<feature type="transmembrane region" description="Helical" evidence="15">
    <location>
        <begin position="21"/>
        <end position="39"/>
    </location>
</feature>
<evidence type="ECO:0000256" key="6">
    <source>
        <dbReference type="ARBA" id="ARBA00022692"/>
    </source>
</evidence>
<keyword evidence="7" id="KW-0547">Nucleotide-binding</keyword>
<dbReference type="GO" id="GO:0005886">
    <property type="term" value="C:plasma membrane"/>
    <property type="evidence" value="ECO:0007669"/>
    <property type="project" value="UniProtKB-SubCell"/>
</dbReference>
<protein>
    <submittedName>
        <fullName evidence="18">Wzz/FepE/Etk N-terminal domain-containing protein</fullName>
    </submittedName>
</protein>
<keyword evidence="3" id="KW-1003">Cell membrane</keyword>
<keyword evidence="5" id="KW-0808">Transferase</keyword>
<name>A0AA49GPB7_9BACT</name>
<feature type="transmembrane region" description="Helical" evidence="15">
    <location>
        <begin position="504"/>
        <end position="523"/>
    </location>
</feature>
<evidence type="ECO:0000256" key="14">
    <source>
        <dbReference type="SAM" id="Coils"/>
    </source>
</evidence>
<dbReference type="CDD" id="cd05387">
    <property type="entry name" value="BY-kinase"/>
    <property type="match status" value="1"/>
</dbReference>
<evidence type="ECO:0000256" key="15">
    <source>
        <dbReference type="SAM" id="Phobius"/>
    </source>
</evidence>
<dbReference type="AlphaFoldDB" id="A0AA49GPB7"/>
<dbReference type="Pfam" id="PF02706">
    <property type="entry name" value="Wzz"/>
    <property type="match status" value="1"/>
</dbReference>
<reference evidence="18" key="1">
    <citation type="journal article" date="2023" name="Comput. Struct. Biotechnol. J.">
        <title>Discovery of a novel marine Bacteroidetes with a rich repertoire of carbohydrate-active enzymes.</title>
        <authorList>
            <person name="Chen B."/>
            <person name="Liu G."/>
            <person name="Chen Q."/>
            <person name="Wang H."/>
            <person name="Liu L."/>
            <person name="Tang K."/>
        </authorList>
    </citation>
    <scope>NUCLEOTIDE SEQUENCE</scope>
    <source>
        <strain evidence="18">TK19036</strain>
    </source>
</reference>
<evidence type="ECO:0000256" key="4">
    <source>
        <dbReference type="ARBA" id="ARBA00022519"/>
    </source>
</evidence>
<evidence type="ECO:0000313" key="18">
    <source>
        <dbReference type="EMBL" id="WKN37963.1"/>
    </source>
</evidence>
<evidence type="ECO:0000256" key="7">
    <source>
        <dbReference type="ARBA" id="ARBA00022741"/>
    </source>
</evidence>
<feature type="coiled-coil region" evidence="14">
    <location>
        <begin position="285"/>
        <end position="342"/>
    </location>
</feature>
<dbReference type="PANTHER" id="PTHR32309:SF31">
    <property type="entry name" value="CAPSULAR EXOPOLYSACCHARIDE FAMILY"/>
    <property type="match status" value="1"/>
</dbReference>
<evidence type="ECO:0000256" key="1">
    <source>
        <dbReference type="ARBA" id="ARBA00004429"/>
    </source>
</evidence>
<evidence type="ECO:0000256" key="9">
    <source>
        <dbReference type="ARBA" id="ARBA00022840"/>
    </source>
</evidence>
<organism evidence="18">
    <name type="scientific">Roseihalotalea indica</name>
    <dbReference type="NCBI Taxonomy" id="2867963"/>
    <lineage>
        <taxon>Bacteria</taxon>
        <taxon>Pseudomonadati</taxon>
        <taxon>Bacteroidota</taxon>
        <taxon>Cytophagia</taxon>
        <taxon>Cytophagales</taxon>
        <taxon>Catalimonadaceae</taxon>
        <taxon>Roseihalotalea</taxon>
    </lineage>
</organism>
<dbReference type="InterPro" id="IPR027417">
    <property type="entry name" value="P-loop_NTPase"/>
</dbReference>
<keyword evidence="11 15" id="KW-0472">Membrane</keyword>
<keyword evidence="14" id="KW-0175">Coiled coil</keyword>
<dbReference type="EMBL" id="CP120682">
    <property type="protein sequence ID" value="WKN37963.1"/>
    <property type="molecule type" value="Genomic_DNA"/>
</dbReference>
<dbReference type="Pfam" id="PF13614">
    <property type="entry name" value="AAA_31"/>
    <property type="match status" value="1"/>
</dbReference>
<comment type="subcellular location">
    <subcellularLocation>
        <location evidence="1">Cell inner membrane</location>
        <topology evidence="1">Multi-pass membrane protein</topology>
    </subcellularLocation>
</comment>
<feature type="domain" description="AAA" evidence="17">
    <location>
        <begin position="596"/>
        <end position="716"/>
    </location>
</feature>
<dbReference type="InterPro" id="IPR005702">
    <property type="entry name" value="Wzc-like_C"/>
</dbReference>
<dbReference type="PANTHER" id="PTHR32309">
    <property type="entry name" value="TYROSINE-PROTEIN KINASE"/>
    <property type="match status" value="1"/>
</dbReference>
<keyword evidence="10 15" id="KW-1133">Transmembrane helix</keyword>
<proteinExistence type="inferred from homology"/>
<keyword evidence="9" id="KW-0067">ATP-binding</keyword>
<evidence type="ECO:0000259" key="16">
    <source>
        <dbReference type="Pfam" id="PF02706"/>
    </source>
</evidence>
<evidence type="ECO:0000256" key="10">
    <source>
        <dbReference type="ARBA" id="ARBA00022989"/>
    </source>
</evidence>
<evidence type="ECO:0000256" key="13">
    <source>
        <dbReference type="ARBA" id="ARBA00053015"/>
    </source>
</evidence>
<sequence>MIKEDNQFAIKKLIGTLYRNRWMIAGIVVFINLLGLLYLKLADNIYRVEALVLVDGKDNPSFAGDEFLEGYESKGVQRNVKNEMGVISSYALIREAVEQLPLRVSYITDDFFKETEHYPYFPYQVIADSSAYQLTGELISVEKISDQEYRLQIDGVPVAQYHYLEHKSRSIPEQTYSLDTVLQFGEPFVGKYLSFTLQQDDSQTSIEDFSFRFNNLNKMAEEYKSDLEVSLNDLEATIFKLSLEGTVPSKTTDVMATICDLYINRSTRKSRLITDNTIQYIDEYLTKASDSLRQAKSSLERYRRQESLANIELATVNAYDRVKELGDEKSQLEANLKYYESIARYLIRTKTYGGIVSPSAFGVDDPVLTELVLELKRLDTEMAGLSVKATQNSPQITSLTKKMENLKAAILESVDSNIASIREAVADREGQIQRVKGELSRFPQQEQNLADLEREFTLSDNLYNYLQEKKAEAGILNISSLPVSELLDEPRVVGNEPIFPNKPLTVFITFFFSIVITGLVVGVRETFNSDISDREQIEDHLQYPILGSIGKQKGDIRAALHGDDLYIKNAFKELLVNIELQHEDKPLAVGITSTVSGEGKTYCSANLAATCASLGYRTLLLETDVYRPQLSLLFPYAKHIRFFNDYFEKNLPAREIIQPSELENLDIIFSKPSKDIHMKGSDKEVFAELFIYLKKHYDIIIVDTSPAGLVTDYFALTRFLDVNLFVLRQNYTKLSHIGEIKRVLSKAEFSKVGLVFNNVKSHPVERYQNYYKPYQYR</sequence>
<evidence type="ECO:0000256" key="12">
    <source>
        <dbReference type="ARBA" id="ARBA00023137"/>
    </source>
</evidence>